<evidence type="ECO:0000256" key="4">
    <source>
        <dbReference type="ARBA" id="ARBA00022763"/>
    </source>
</evidence>
<evidence type="ECO:0000256" key="16">
    <source>
        <dbReference type="PROSITE-ProRule" id="PRU00560"/>
    </source>
</evidence>
<dbReference type="GO" id="GO:0005829">
    <property type="term" value="C:cytosol"/>
    <property type="evidence" value="ECO:0007669"/>
    <property type="project" value="TreeGrafter"/>
</dbReference>
<evidence type="ECO:0000256" key="14">
    <source>
        <dbReference type="ARBA" id="ARBA00048988"/>
    </source>
</evidence>
<evidence type="ECO:0000256" key="17">
    <source>
        <dbReference type="SAM" id="MobiDB-lite"/>
    </source>
</evidence>
<keyword evidence="2 15" id="KW-0479">Metal-binding</keyword>
<feature type="binding site" evidence="15">
    <location>
        <position position="1081"/>
    </location>
    <ligand>
        <name>Mg(2+)</name>
        <dbReference type="ChEBI" id="CHEBI:18420"/>
    </ligand>
</feature>
<feature type="binding site" evidence="15">
    <location>
        <position position="957"/>
    </location>
    <ligand>
        <name>Mg(2+)</name>
        <dbReference type="ChEBI" id="CHEBI:18420"/>
    </ligand>
</feature>
<dbReference type="AlphaFoldDB" id="W0HLG7"/>
<keyword evidence="4 15" id="KW-0227">DNA damage</keyword>
<evidence type="ECO:0000256" key="9">
    <source>
        <dbReference type="ARBA" id="ARBA00022842"/>
    </source>
</evidence>
<evidence type="ECO:0000256" key="7">
    <source>
        <dbReference type="ARBA" id="ARBA00022839"/>
    </source>
</evidence>
<dbReference type="HOGENOM" id="CLU_001114_6_0_6"/>
<keyword evidence="1 15" id="KW-0540">Nuclease</keyword>
<comment type="similarity">
    <text evidence="15">Belongs to the helicase family. UvrD subfamily.</text>
</comment>
<dbReference type="GO" id="GO:0043138">
    <property type="term" value="F:3'-5' DNA helicase activity"/>
    <property type="evidence" value="ECO:0007669"/>
    <property type="project" value="UniProtKB-UniRule"/>
</dbReference>
<dbReference type="PANTHER" id="PTHR11070">
    <property type="entry name" value="UVRD / RECB / PCRA DNA HELICASE FAMILY MEMBER"/>
    <property type="match status" value="1"/>
</dbReference>
<dbReference type="GO" id="GO:0005524">
    <property type="term" value="F:ATP binding"/>
    <property type="evidence" value="ECO:0007669"/>
    <property type="project" value="UniProtKB-UniRule"/>
</dbReference>
<dbReference type="HAMAP" id="MF_01485">
    <property type="entry name" value="RecB"/>
    <property type="match status" value="1"/>
</dbReference>
<evidence type="ECO:0000256" key="8">
    <source>
        <dbReference type="ARBA" id="ARBA00022840"/>
    </source>
</evidence>
<evidence type="ECO:0000256" key="3">
    <source>
        <dbReference type="ARBA" id="ARBA00022741"/>
    </source>
</evidence>
<dbReference type="Pfam" id="PF00580">
    <property type="entry name" value="UvrD-helicase"/>
    <property type="match status" value="1"/>
</dbReference>
<feature type="region of interest" description="Disordered" evidence="17">
    <location>
        <begin position="873"/>
        <end position="894"/>
    </location>
</feature>
<dbReference type="PANTHER" id="PTHR11070:SF23">
    <property type="entry name" value="RECBCD ENZYME SUBUNIT RECB"/>
    <property type="match status" value="1"/>
</dbReference>
<feature type="domain" description="UvrD-like helicase C-terminal" evidence="19">
    <location>
        <begin position="478"/>
        <end position="744"/>
    </location>
</feature>
<dbReference type="Gene3D" id="3.40.50.300">
    <property type="entry name" value="P-loop containing nucleotide triphosphate hydrolases"/>
    <property type="match status" value="2"/>
</dbReference>
<evidence type="ECO:0000256" key="10">
    <source>
        <dbReference type="ARBA" id="ARBA00023125"/>
    </source>
</evidence>
<comment type="domain">
    <text evidence="15">The N-terminal DNA-binding domain is a ssDNA-dependent ATPase and has ATP-dependent 3'-5' helicase function. This domain interacts with RecC.</text>
</comment>
<dbReference type="PROSITE" id="PS51198">
    <property type="entry name" value="UVRD_HELICASE_ATP_BIND"/>
    <property type="match status" value="1"/>
</dbReference>
<dbReference type="STRING" id="2342.SOPEG_3433"/>
<dbReference type="EC" id="3.1.11.5" evidence="15"/>
<feature type="domain" description="UvrD-like helicase ATP-binding" evidence="18">
    <location>
        <begin position="1"/>
        <end position="448"/>
    </location>
</feature>
<keyword evidence="21" id="KW-1185">Reference proteome</keyword>
<evidence type="ECO:0000256" key="5">
    <source>
        <dbReference type="ARBA" id="ARBA00022801"/>
    </source>
</evidence>
<dbReference type="InterPro" id="IPR000212">
    <property type="entry name" value="DNA_helicase_UvrD/REP"/>
</dbReference>
<comment type="miscellaneous">
    <text evidence="15">In the RecBCD complex, RecB has a slow 3'-5' helicase, an exonuclease activity and loads RecA onto ssDNA, RecD has a fast 5'-3' helicase activity, while RecC stimulates the ATPase and processivity of the RecB helicase and contributes to recognition of the Chi site.</text>
</comment>
<dbReference type="KEGG" id="pes:SOPEG_3433"/>
<organism evidence="20 21">
    <name type="scientific">Candidatus Sodalis pierantonii str. SOPE</name>
    <dbReference type="NCBI Taxonomy" id="2342"/>
    <lineage>
        <taxon>Bacteria</taxon>
        <taxon>Pseudomonadati</taxon>
        <taxon>Pseudomonadota</taxon>
        <taxon>Gammaproteobacteria</taxon>
        <taxon>Enterobacterales</taxon>
        <taxon>Bruguierivoracaceae</taxon>
        <taxon>Sodalis</taxon>
    </lineage>
</organism>
<name>W0HLG7_9GAMM</name>
<evidence type="ECO:0000256" key="11">
    <source>
        <dbReference type="ARBA" id="ARBA00023204"/>
    </source>
</evidence>
<evidence type="ECO:0000259" key="19">
    <source>
        <dbReference type="PROSITE" id="PS51217"/>
    </source>
</evidence>
<proteinExistence type="inferred from homology"/>
<comment type="catalytic activity">
    <reaction evidence="15">
        <text>Exonucleolytic cleavage (in the presence of ATP) in either 5'- to 3'- or 3'- to 5'-direction to yield 5'-phosphooligonucleotides.</text>
        <dbReference type="EC" id="3.1.11.5"/>
    </reaction>
</comment>
<dbReference type="PROSITE" id="PS51217">
    <property type="entry name" value="UVRD_HELICASE_CTER"/>
    <property type="match status" value="1"/>
</dbReference>
<keyword evidence="5 15" id="KW-0378">Hydrolase</keyword>
<dbReference type="GO" id="GO:0000287">
    <property type="term" value="F:magnesium ion binding"/>
    <property type="evidence" value="ECO:0007669"/>
    <property type="project" value="UniProtKB-UniRule"/>
</dbReference>
<dbReference type="EC" id="5.6.2.4" evidence="15"/>
<dbReference type="SUPFAM" id="SSF52540">
    <property type="entry name" value="P-loop containing nucleoside triphosphate hydrolases"/>
    <property type="match status" value="1"/>
</dbReference>
<dbReference type="InterPro" id="IPR014016">
    <property type="entry name" value="UvrD-like_ATP-bd"/>
</dbReference>
<feature type="binding site" evidence="16">
    <location>
        <begin position="22"/>
        <end position="29"/>
    </location>
    <ligand>
        <name>ATP</name>
        <dbReference type="ChEBI" id="CHEBI:30616"/>
    </ligand>
</feature>
<feature type="binding site" evidence="15">
    <location>
        <position position="1068"/>
    </location>
    <ligand>
        <name>Mg(2+)</name>
        <dbReference type="ChEBI" id="CHEBI:18420"/>
    </ligand>
</feature>
<gene>
    <name evidence="15 20" type="primary">recB</name>
    <name evidence="20" type="ORF">SOPEG_3433</name>
</gene>
<reference evidence="20 21" key="1">
    <citation type="journal article" date="2014" name="Genome Biol. Evol.">
        <title>Genome degeneration and adaptation in a nascent stage of symbiosis.</title>
        <authorList>
            <person name="Oakeson K.F."/>
            <person name="Gil R."/>
            <person name="Clayton A.L."/>
            <person name="Dunn D.M."/>
            <person name="von Niederhausern A.C."/>
            <person name="Hamil C."/>
            <person name="Aoyagi A."/>
            <person name="Duval B."/>
            <person name="Baca A."/>
            <person name="Silva F.J."/>
            <person name="Vallier A."/>
            <person name="Jackson D.G."/>
            <person name="Latorre A."/>
            <person name="Weiss R.B."/>
            <person name="Heddi A."/>
            <person name="Moya A."/>
            <person name="Dale C."/>
        </authorList>
    </citation>
    <scope>NUCLEOTIDE SEQUENCE [LARGE SCALE GENOMIC DNA]</scope>
    <source>
        <strain evidence="21">none</strain>
    </source>
</reference>
<evidence type="ECO:0000256" key="6">
    <source>
        <dbReference type="ARBA" id="ARBA00022806"/>
    </source>
</evidence>
<evidence type="ECO:0000256" key="15">
    <source>
        <dbReference type="HAMAP-Rule" id="MF_01485"/>
    </source>
</evidence>
<dbReference type="InterPro" id="IPR004586">
    <property type="entry name" value="RecB"/>
</dbReference>
<keyword evidence="8 15" id="KW-0067">ATP-binding</keyword>
<evidence type="ECO:0000256" key="1">
    <source>
        <dbReference type="ARBA" id="ARBA00022722"/>
    </source>
</evidence>
<keyword evidence="7 15" id="KW-0269">Exonuclease</keyword>
<evidence type="ECO:0000259" key="18">
    <source>
        <dbReference type="PROSITE" id="PS51198"/>
    </source>
</evidence>
<dbReference type="NCBIfam" id="NF008128">
    <property type="entry name" value="PRK10876.1"/>
    <property type="match status" value="1"/>
</dbReference>
<sequence>MMTAESLNPLTLPLQGARLIEASAGTGKTYTLAALYLRLLLGLGGEAAYPRPLSVEEILVVTFTETVTEELRGRIRDSIHRLRLVCVRGKSEDPLLAALLAQLGCLRLAALHLLAAERQMDEAAIYTIHGFCQRMLNHNAVESGMLFQQTLLEDESFLRQQVSADFWRRHCYPLPLDVARMVQQHWEGPENLLAELLPYLQGEPPVVRDPPDISESILARHGRIIAGIEDLKRQWRAASATLRTMLDGHKLDRRVYSSKNLPTWLAKVDRWASEPTVDYQVPDELVRFKSSVLAEKTTAGEPPRHELFAAVEAFYQHRLSLRELIFVMALAEMRQALEQEKRRRAEMGFDDLLSRLDRALAGGGGEALAASVRTRYPVAMIDEFQDTDPQQYRIFRRIYGDQPGCGLLLIGDPKQAIYAFRGADIFTYMRARSEVDAHYTLDTNWRSAPGMINAVNQLFQSLPSPFIFNDIPFMPVASAAGNADLRLVVRHQPQPALRVWLQPGAGVGVSEYQQCMARQCAATIRDWLYAAREGEAWLEGRRGCQPLQASDITVLVRNRNEAALIRDALAALMIPAVYLSNRDSVFETPEARELQWILQAVLTPEKDTALRCALATGLLGFDAATIDALNNDERRWEQRVEEFADYRQRWQKTGVLPMLRQMMINHRIAESLLASQGGERRLTDVLHLGELLQEASTQLENEFALVRWLALQVESPNPQATNQQLRLESDRHLVQIITVHKSKGLEFPLVFLPFAADFRVQRRPLFHDRQAYGAWLDLSAAQESLRLAEEERLAEDLRLFYVALTRSIYHCSLGIAPLYRGSRKKTGASDLHLSAPGYLIQQGQDGDADDLHDRLVALVARADGDIALCEAQAEPAQPLRPAPEPAPAVSARSWPAPPRDPWRVTSYSGLQRHGSSVVMELQPRLDVDAAGEGGQQERLQLTPHTFPRGASPGTFLHGLFETLDFNRSLDPKCLSEQLAQQGIDAVWLPVLTHWMESIIAMPLDGGSLSLAHLAPDSRLAELPFYLPIDAVVQARDLDLLCKRYDPLSARCPPLDFPQVKGMLKGFIDLVFRWQGRYYLLDYKSNWLGEESTAYTLPAMEQAMIAHRYELQYQLYTLALHRFLRHRLVDYDYQRDFGGVYYLFLRGIDAAQPGNGVFHCRPDMALIDGLDRLFTGEMRPAAQSG</sequence>
<dbReference type="Proteomes" id="UP000019025">
    <property type="component" value="Chromosome"/>
</dbReference>
<evidence type="ECO:0000256" key="13">
    <source>
        <dbReference type="ARBA" id="ARBA00034617"/>
    </source>
</evidence>
<dbReference type="eggNOG" id="COG1074">
    <property type="taxonomic scope" value="Bacteria"/>
</dbReference>
<evidence type="ECO:0000313" key="20">
    <source>
        <dbReference type="EMBL" id="AHF74746.1"/>
    </source>
</evidence>
<keyword evidence="3 15" id="KW-0547">Nucleotide-binding</keyword>
<feature type="active site" description="For nuclease activity" evidence="15">
    <location>
        <position position="1081"/>
    </location>
</feature>
<dbReference type="InterPro" id="IPR027417">
    <property type="entry name" value="P-loop_NTPase"/>
</dbReference>
<comment type="catalytic activity">
    <reaction evidence="13 15">
        <text>Couples ATP hydrolysis with the unwinding of duplex DNA by translocating in the 3'-5' direction.</text>
        <dbReference type="EC" id="5.6.2.4"/>
    </reaction>
</comment>
<dbReference type="InterPro" id="IPR014017">
    <property type="entry name" value="DNA_helicase_UvrD-like_C"/>
</dbReference>
<dbReference type="GO" id="GO:0000724">
    <property type="term" value="P:double-strand break repair via homologous recombination"/>
    <property type="evidence" value="ECO:0007669"/>
    <property type="project" value="UniProtKB-UniRule"/>
</dbReference>
<dbReference type="PATRIC" id="fig|2342.5.peg.3750"/>
<accession>W0HLG7</accession>
<dbReference type="InterPro" id="IPR011604">
    <property type="entry name" value="PDDEXK-like_dom_sf"/>
</dbReference>
<dbReference type="SUPFAM" id="SSF52980">
    <property type="entry name" value="Restriction endonuclease-like"/>
    <property type="match status" value="1"/>
</dbReference>
<dbReference type="GO" id="GO:0009338">
    <property type="term" value="C:exodeoxyribonuclease V complex"/>
    <property type="evidence" value="ECO:0007669"/>
    <property type="project" value="TreeGrafter"/>
</dbReference>
<dbReference type="Gene3D" id="3.90.320.10">
    <property type="match status" value="1"/>
</dbReference>
<keyword evidence="9 15" id="KW-0460">Magnesium</keyword>
<evidence type="ECO:0000256" key="2">
    <source>
        <dbReference type="ARBA" id="ARBA00022723"/>
    </source>
</evidence>
<dbReference type="Gene3D" id="1.10.486.10">
    <property type="entry name" value="PCRA, domain 4"/>
    <property type="match status" value="1"/>
</dbReference>
<protein>
    <recommendedName>
        <fullName evidence="15">RecBCD enzyme subunit RecB</fullName>
        <ecNumber evidence="15">3.1.11.5</ecNumber>
        <ecNumber evidence="15">5.6.2.4</ecNumber>
    </recommendedName>
    <alternativeName>
        <fullName evidence="15">DNA 3'-5' helicase subunit RecB</fullName>
    </alternativeName>
    <alternativeName>
        <fullName evidence="15">Exonuclease V subunit RecB</fullName>
        <shortName evidence="15">ExoV subunit RecB</shortName>
    </alternativeName>
    <alternativeName>
        <fullName evidence="15">Helicase/nuclease RecBCD subunit RecB</fullName>
    </alternativeName>
</protein>
<dbReference type="CDD" id="cd18807">
    <property type="entry name" value="SF1_C_UvrD"/>
    <property type="match status" value="1"/>
</dbReference>
<feature type="region of interest" description="Nuclease activity, interacts with RecD and RecA" evidence="15">
    <location>
        <begin position="901"/>
        <end position="1184"/>
    </location>
</feature>
<keyword evidence="10 15" id="KW-0238">DNA-binding</keyword>
<dbReference type="Gene3D" id="1.10.3170.10">
    <property type="entry name" value="Recbcd, chain B, domain 2"/>
    <property type="match status" value="1"/>
</dbReference>
<keyword evidence="12 15" id="KW-0413">Isomerase</keyword>
<comment type="function">
    <text evidence="15">A helicase/nuclease that prepares dsDNA breaks (DSB) for recombinational DNA repair. Binds to DSBs and unwinds DNA via a highly rapid and processive ATP-dependent bidirectional helicase activity. Unwinds dsDNA until it encounters a Chi (crossover hotspot instigator) sequence from the 3' direction. Cuts ssDNA a few nucleotides 3' to the Chi site. The properties and activities of the enzyme are changed at Chi. The Chi-altered holoenzyme produces a long 3'-ssDNA overhang and facilitates RecA-binding to the ssDNA for homologous DNA recombination and repair. Holoenzyme degrades any linearized DNA that is unable to undergo homologous recombination. In the holoenzyme this subunit contributes ATPase, 3'-5' helicase, exonuclease activity and loads RecA onto ssDNA.</text>
</comment>
<dbReference type="GO" id="GO:0016887">
    <property type="term" value="F:ATP hydrolysis activity"/>
    <property type="evidence" value="ECO:0007669"/>
    <property type="project" value="RHEA"/>
</dbReference>
<dbReference type="GO" id="GO:0008854">
    <property type="term" value="F:exodeoxyribonuclease V activity"/>
    <property type="evidence" value="ECO:0007669"/>
    <property type="project" value="UniProtKB-EC"/>
</dbReference>
<comment type="catalytic activity">
    <reaction evidence="14 15">
        <text>ATP + H2O = ADP + phosphate + H(+)</text>
        <dbReference type="Rhea" id="RHEA:13065"/>
        <dbReference type="ChEBI" id="CHEBI:15377"/>
        <dbReference type="ChEBI" id="CHEBI:15378"/>
        <dbReference type="ChEBI" id="CHEBI:30616"/>
        <dbReference type="ChEBI" id="CHEBI:43474"/>
        <dbReference type="ChEBI" id="CHEBI:456216"/>
        <dbReference type="EC" id="5.6.2.4"/>
    </reaction>
</comment>
<comment type="domain">
    <text evidence="15">The C-terminal domain has nuclease activity and interacts with RecD. It interacts with RecA, facilitating its loading onto ssDNA.</text>
</comment>
<dbReference type="EMBL" id="CP006568">
    <property type="protein sequence ID" value="AHF74746.1"/>
    <property type="molecule type" value="Genomic_DNA"/>
</dbReference>
<dbReference type="InterPro" id="IPR011335">
    <property type="entry name" value="Restrct_endonuc-II-like"/>
</dbReference>
<keyword evidence="6 15" id="KW-0347">Helicase</keyword>
<comment type="cofactor">
    <cofactor evidence="15">
        <name>Mg(2+)</name>
        <dbReference type="ChEBI" id="CHEBI:18420"/>
    </cofactor>
    <text evidence="15">Binds 1 Mg(2+) ion per subunit.</text>
</comment>
<comment type="subunit">
    <text evidence="15">Heterotrimer of RecB, RecC and RecD. All subunits contribute to DNA-binding. Interacts with RecA.</text>
</comment>
<evidence type="ECO:0000256" key="12">
    <source>
        <dbReference type="ARBA" id="ARBA00023235"/>
    </source>
</evidence>
<dbReference type="GO" id="GO:0003677">
    <property type="term" value="F:DNA binding"/>
    <property type="evidence" value="ECO:0007669"/>
    <property type="project" value="UniProtKB-UniRule"/>
</dbReference>
<feature type="region of interest" description="DNA-binding and helicase activity, interacts with RecC" evidence="15">
    <location>
        <begin position="1"/>
        <end position="852"/>
    </location>
</feature>
<dbReference type="Pfam" id="PF13361">
    <property type="entry name" value="UvrD_C"/>
    <property type="match status" value="1"/>
</dbReference>
<keyword evidence="11 15" id="KW-0234">DNA repair</keyword>
<dbReference type="CDD" id="cd22352">
    <property type="entry name" value="RecB_C-like"/>
    <property type="match status" value="1"/>
</dbReference>
<dbReference type="NCBIfam" id="TIGR00609">
    <property type="entry name" value="recB"/>
    <property type="match status" value="1"/>
</dbReference>
<evidence type="ECO:0000313" key="21">
    <source>
        <dbReference type="Proteomes" id="UP000019025"/>
    </source>
</evidence>